<keyword evidence="2" id="KW-1185">Reference proteome</keyword>
<gene>
    <name evidence="1" type="ORF">GCM10011489_13680</name>
</gene>
<name>A0A916T317_9ACTN</name>
<evidence type="ECO:0000313" key="1">
    <source>
        <dbReference type="EMBL" id="GGB26817.1"/>
    </source>
</evidence>
<organism evidence="1 2">
    <name type="scientific">Gordonia jinhuaensis</name>
    <dbReference type="NCBI Taxonomy" id="1517702"/>
    <lineage>
        <taxon>Bacteria</taxon>
        <taxon>Bacillati</taxon>
        <taxon>Actinomycetota</taxon>
        <taxon>Actinomycetes</taxon>
        <taxon>Mycobacteriales</taxon>
        <taxon>Gordoniaceae</taxon>
        <taxon>Gordonia</taxon>
    </lineage>
</organism>
<reference evidence="1" key="2">
    <citation type="submission" date="2020-09" db="EMBL/GenBank/DDBJ databases">
        <authorList>
            <person name="Sun Q."/>
            <person name="Zhou Y."/>
        </authorList>
    </citation>
    <scope>NUCLEOTIDE SEQUENCE</scope>
    <source>
        <strain evidence="1">CGMCC 1.12827</strain>
    </source>
</reference>
<protein>
    <submittedName>
        <fullName evidence="1">Uncharacterized protein</fullName>
    </submittedName>
</protein>
<sequence length="108" mass="11361">MTAVTGSPDLWADDLGTHRSIGANTEVGGVPDAAGAHDDFDAAITMAEAAACGNVSWWNEARRSAGDPSGAEFRSSQLLAALIVDSAHRNGMTVADVWSQIRRHRCLP</sequence>
<dbReference type="AlphaFoldDB" id="A0A916T317"/>
<accession>A0A916T317</accession>
<reference evidence="1" key="1">
    <citation type="journal article" date="2014" name="Int. J. Syst. Evol. Microbiol.">
        <title>Complete genome sequence of Corynebacterium casei LMG S-19264T (=DSM 44701T), isolated from a smear-ripened cheese.</title>
        <authorList>
            <consortium name="US DOE Joint Genome Institute (JGI-PGF)"/>
            <person name="Walter F."/>
            <person name="Albersmeier A."/>
            <person name="Kalinowski J."/>
            <person name="Ruckert C."/>
        </authorList>
    </citation>
    <scope>NUCLEOTIDE SEQUENCE</scope>
    <source>
        <strain evidence="1">CGMCC 1.12827</strain>
    </source>
</reference>
<proteinExistence type="predicted"/>
<dbReference type="Proteomes" id="UP000621454">
    <property type="component" value="Unassembled WGS sequence"/>
</dbReference>
<evidence type="ECO:0000313" key="2">
    <source>
        <dbReference type="Proteomes" id="UP000621454"/>
    </source>
</evidence>
<dbReference type="EMBL" id="BMGC01000006">
    <property type="protein sequence ID" value="GGB26817.1"/>
    <property type="molecule type" value="Genomic_DNA"/>
</dbReference>
<comment type="caution">
    <text evidence="1">The sequence shown here is derived from an EMBL/GenBank/DDBJ whole genome shotgun (WGS) entry which is preliminary data.</text>
</comment>